<accession>A0ABD7D3H8</accession>
<dbReference type="EMBL" id="CP070245">
    <property type="protein sequence ID" value="QRV38079.1"/>
    <property type="molecule type" value="Genomic_DNA"/>
</dbReference>
<evidence type="ECO:0000313" key="3">
    <source>
        <dbReference type="Proteomes" id="UP000598054"/>
    </source>
</evidence>
<dbReference type="Proteomes" id="UP000598054">
    <property type="component" value="Chromosome"/>
</dbReference>
<dbReference type="Proteomes" id="UP000623926">
    <property type="component" value="Chromosome"/>
</dbReference>
<evidence type="ECO:0000313" key="1">
    <source>
        <dbReference type="EMBL" id="QRV38079.1"/>
    </source>
</evidence>
<sequence length="220" mass="24742">MPEIIPSDARELARRLEERREQAPVGNALLDRLDGDRAPELFRRLVAVEAQCHSAEMIAYGTMLARFPRRPAADLFIRLSRLVCDAQPKLRKCADALDMPDPFESFWPPDRETYAFNGTLSWVANQGSQASFALSSYTDMVVYFSGCSALVRRVRELRIDAPAEFIEYYDDDASDELTELALDVAQDGLGRGDDPQDALFQARLLEESIGDFWRSAANVS</sequence>
<protein>
    <submittedName>
        <fullName evidence="1">Uncharacterized protein</fullName>
    </submittedName>
</protein>
<dbReference type="AlphaFoldDB" id="A0ABD7D3H8"/>
<dbReference type="GeneID" id="63978298"/>
<evidence type="ECO:0000313" key="4">
    <source>
        <dbReference type="Proteomes" id="UP000623926"/>
    </source>
</evidence>
<evidence type="ECO:0000313" key="2">
    <source>
        <dbReference type="EMBL" id="QRV39660.1"/>
    </source>
</evidence>
<proteinExistence type="predicted"/>
<dbReference type="RefSeq" id="WP_030112402.1">
    <property type="nucleotide sequence ID" value="NZ_CP070242.1"/>
</dbReference>
<gene>
    <name evidence="2" type="ORF">I6J41_02175</name>
    <name evidence="1" type="ORF">I6J42_31410</name>
</gene>
<organism evidence="1 4">
    <name type="scientific">Streptomyces californicus</name>
    <dbReference type="NCBI Taxonomy" id="67351"/>
    <lineage>
        <taxon>Bacteria</taxon>
        <taxon>Bacillati</taxon>
        <taxon>Actinomycetota</taxon>
        <taxon>Actinomycetes</taxon>
        <taxon>Kitasatosporales</taxon>
        <taxon>Streptomycetaceae</taxon>
        <taxon>Streptomyces</taxon>
    </lineage>
</organism>
<reference evidence="3 4" key="1">
    <citation type="submission" date="2021-02" db="EMBL/GenBank/DDBJ databases">
        <title>FDA dAtabase for Regulatory Grade micrObial Sequences (FDA-ARGOS): Supporting development and validation of Infectious Disease Dx tests.</title>
        <authorList>
            <person name="Sproer C."/>
            <person name="Gronow S."/>
            <person name="Severitt S."/>
            <person name="Schroder I."/>
            <person name="Tallon L."/>
            <person name="Sadzewicz L."/>
            <person name="Zhao X."/>
            <person name="Boylan J."/>
            <person name="Ott S."/>
            <person name="Bowen H."/>
            <person name="Vavikolanu K."/>
            <person name="Mehta A."/>
            <person name="Aluvathingal J."/>
            <person name="Nadendla S."/>
            <person name="Lowell S."/>
            <person name="Myers T."/>
            <person name="Yan Y."/>
            <person name="Sichtig H."/>
        </authorList>
    </citation>
    <scope>NUCLEOTIDE SEQUENCE [LARGE SCALE GENOMIC DNA]</scope>
    <source>
        <strain evidence="2 3">FDAARGOS_1211</strain>
        <strain evidence="1 4">FDAARGOS_1212</strain>
    </source>
</reference>
<name>A0ABD7D3H8_9ACTN</name>
<keyword evidence="3" id="KW-1185">Reference proteome</keyword>
<dbReference type="InterPro" id="IPR016084">
    <property type="entry name" value="Haem_Oase-like_multi-hlx"/>
</dbReference>
<dbReference type="SUPFAM" id="SSF48613">
    <property type="entry name" value="Heme oxygenase-like"/>
    <property type="match status" value="1"/>
</dbReference>
<dbReference type="EMBL" id="CP070249">
    <property type="protein sequence ID" value="QRV39660.1"/>
    <property type="molecule type" value="Genomic_DNA"/>
</dbReference>